<dbReference type="AlphaFoldDB" id="A0A7H4P8G1"/>
<dbReference type="PROSITE" id="PS00572">
    <property type="entry name" value="GLYCOSYL_HYDROL_F1_1"/>
    <property type="match status" value="1"/>
</dbReference>
<keyword evidence="2 6" id="KW-0378">Hydrolase</keyword>
<dbReference type="Proteomes" id="UP000254571">
    <property type="component" value="Unassembled WGS sequence"/>
</dbReference>
<evidence type="ECO:0000256" key="4">
    <source>
        <dbReference type="PROSITE-ProRule" id="PRU10055"/>
    </source>
</evidence>
<accession>A0A7H4P8G1</accession>
<organism evidence="6 7">
    <name type="scientific">Klebsiella grimontii</name>
    <dbReference type="NCBI Taxonomy" id="2058152"/>
    <lineage>
        <taxon>Bacteria</taxon>
        <taxon>Pseudomonadati</taxon>
        <taxon>Pseudomonadota</taxon>
        <taxon>Gammaproteobacteria</taxon>
        <taxon>Enterobacterales</taxon>
        <taxon>Enterobacteriaceae</taxon>
        <taxon>Klebsiella/Raoultella group</taxon>
        <taxon>Klebsiella</taxon>
    </lineage>
</organism>
<keyword evidence="3 6" id="KW-0326">Glycosidase</keyword>
<dbReference type="GO" id="GO:0005829">
    <property type="term" value="C:cytosol"/>
    <property type="evidence" value="ECO:0007669"/>
    <property type="project" value="TreeGrafter"/>
</dbReference>
<evidence type="ECO:0000256" key="3">
    <source>
        <dbReference type="ARBA" id="ARBA00023295"/>
    </source>
</evidence>
<comment type="caution">
    <text evidence="6">The sequence shown here is derived from an EMBL/GenBank/DDBJ whole genome shotgun (WGS) entry which is preliminary data.</text>
</comment>
<dbReference type="SUPFAM" id="SSF51445">
    <property type="entry name" value="(Trans)glycosidases"/>
    <property type="match status" value="1"/>
</dbReference>
<dbReference type="EMBL" id="UGMX01000002">
    <property type="protein sequence ID" value="STW08726.1"/>
    <property type="molecule type" value="Genomic_DNA"/>
</dbReference>
<dbReference type="Gene3D" id="3.20.20.80">
    <property type="entry name" value="Glycosidases"/>
    <property type="match status" value="1"/>
</dbReference>
<comment type="similarity">
    <text evidence="1 5">Belongs to the glycosyl hydrolase 1 family.</text>
</comment>
<dbReference type="InterPro" id="IPR001360">
    <property type="entry name" value="Glyco_hydro_1"/>
</dbReference>
<sequence length="138" mass="15792">MAKTPYGWVVDPVGLRLTLRKVCERYGLPILISENGMGAPDKLAPDGTVNDDYRIAFLQAHIEQMRLAIADGVELMGYCPWAAIDVVSTHQGYAKRYGFIYVDRGEDDLKSLQRIRKRSFWWYKDVIAQNGNHDESQR</sequence>
<name>A0A7H4P8G1_9ENTR</name>
<evidence type="ECO:0000256" key="2">
    <source>
        <dbReference type="ARBA" id="ARBA00022801"/>
    </source>
</evidence>
<dbReference type="InterPro" id="IPR018120">
    <property type="entry name" value="Glyco_hydro_1_AS"/>
</dbReference>
<feature type="active site" description="Nucleophile" evidence="4">
    <location>
        <position position="34"/>
    </location>
</feature>
<evidence type="ECO:0000313" key="7">
    <source>
        <dbReference type="Proteomes" id="UP000254571"/>
    </source>
</evidence>
<dbReference type="GO" id="GO:0016052">
    <property type="term" value="P:carbohydrate catabolic process"/>
    <property type="evidence" value="ECO:0007669"/>
    <property type="project" value="TreeGrafter"/>
</dbReference>
<evidence type="ECO:0000313" key="6">
    <source>
        <dbReference type="EMBL" id="STW08726.1"/>
    </source>
</evidence>
<dbReference type="GO" id="GO:0008706">
    <property type="term" value="F:6-phospho-beta-glucosidase activity"/>
    <property type="evidence" value="ECO:0007669"/>
    <property type="project" value="UniProtKB-EC"/>
</dbReference>
<dbReference type="PANTHER" id="PTHR10353">
    <property type="entry name" value="GLYCOSYL HYDROLASE"/>
    <property type="match status" value="1"/>
</dbReference>
<evidence type="ECO:0000256" key="1">
    <source>
        <dbReference type="ARBA" id="ARBA00010838"/>
    </source>
</evidence>
<reference evidence="6 7" key="1">
    <citation type="submission" date="2018-06" db="EMBL/GenBank/DDBJ databases">
        <authorList>
            <consortium name="Pathogen Informatics"/>
            <person name="Doyle S."/>
        </authorList>
    </citation>
    <scope>NUCLEOTIDE SEQUENCE [LARGE SCALE GENOMIC DNA]</scope>
    <source>
        <strain evidence="6 7">NCTC9149</strain>
    </source>
</reference>
<dbReference type="Pfam" id="PF00232">
    <property type="entry name" value="Glyco_hydro_1"/>
    <property type="match status" value="1"/>
</dbReference>
<dbReference type="PRINTS" id="PR00131">
    <property type="entry name" value="GLHYDRLASE1"/>
</dbReference>
<evidence type="ECO:0000256" key="5">
    <source>
        <dbReference type="RuleBase" id="RU003690"/>
    </source>
</evidence>
<proteinExistence type="inferred from homology"/>
<dbReference type="EC" id="3.2.1.86" evidence="6"/>
<gene>
    <name evidence="6" type="primary">bglC_3</name>
    <name evidence="6" type="ORF">NCTC9149_05193</name>
</gene>
<dbReference type="PANTHER" id="PTHR10353:SF122">
    <property type="entry name" value="6-PHOSPHO-BETA-GLUCOSIDASE ASCB-RELATED"/>
    <property type="match status" value="1"/>
</dbReference>
<protein>
    <submittedName>
        <fullName evidence="6">Beta-glucosidase</fullName>
        <ecNumber evidence="6">3.2.1.86</ecNumber>
    </submittedName>
</protein>
<dbReference type="InterPro" id="IPR017853">
    <property type="entry name" value="GH"/>
</dbReference>